<keyword evidence="7" id="KW-0326">Glycosidase</keyword>
<evidence type="ECO:0000256" key="4">
    <source>
        <dbReference type="ARBA" id="ARBA00022801"/>
    </source>
</evidence>
<dbReference type="EMBL" id="JALJOU010000081">
    <property type="protein sequence ID" value="KAK9822989.1"/>
    <property type="molecule type" value="Genomic_DNA"/>
</dbReference>
<evidence type="ECO:0000256" key="6">
    <source>
        <dbReference type="ARBA" id="ARBA00023277"/>
    </source>
</evidence>
<dbReference type="AlphaFoldDB" id="A0AAW1QNK8"/>
<evidence type="ECO:0000259" key="9">
    <source>
        <dbReference type="Pfam" id="PF00759"/>
    </source>
</evidence>
<keyword evidence="4" id="KW-0378">Hydrolase</keyword>
<proteinExistence type="inferred from homology"/>
<comment type="catalytic activity">
    <reaction evidence="1">
        <text>Endohydrolysis of (1-&gt;4)-beta-D-glucosidic linkages in cellulose, lichenin and cereal beta-D-glucans.</text>
        <dbReference type="EC" id="3.2.1.4"/>
    </reaction>
</comment>
<evidence type="ECO:0000256" key="8">
    <source>
        <dbReference type="ARBA" id="ARBA00023326"/>
    </source>
</evidence>
<accession>A0AAW1QNK8</accession>
<keyword evidence="11" id="KW-1185">Reference proteome</keyword>
<keyword evidence="8" id="KW-0624">Polysaccharide degradation</keyword>
<feature type="domain" description="Glycoside hydrolase family 9" evidence="9">
    <location>
        <begin position="68"/>
        <end position="199"/>
    </location>
</feature>
<organism evidence="10 11">
    <name type="scientific">Elliptochloris bilobata</name>
    <dbReference type="NCBI Taxonomy" id="381761"/>
    <lineage>
        <taxon>Eukaryota</taxon>
        <taxon>Viridiplantae</taxon>
        <taxon>Chlorophyta</taxon>
        <taxon>core chlorophytes</taxon>
        <taxon>Trebouxiophyceae</taxon>
        <taxon>Trebouxiophyceae incertae sedis</taxon>
        <taxon>Elliptochloris clade</taxon>
        <taxon>Elliptochloris</taxon>
    </lineage>
</organism>
<dbReference type="InterPro" id="IPR008928">
    <property type="entry name" value="6-hairpin_glycosidase_sf"/>
</dbReference>
<dbReference type="Pfam" id="PF00759">
    <property type="entry name" value="Glyco_hydro_9"/>
    <property type="match status" value="2"/>
</dbReference>
<keyword evidence="5" id="KW-0136">Cellulose degradation</keyword>
<reference evidence="10 11" key="1">
    <citation type="journal article" date="2024" name="Nat. Commun.">
        <title>Phylogenomics reveals the evolutionary origins of lichenization in chlorophyte algae.</title>
        <authorList>
            <person name="Puginier C."/>
            <person name="Libourel C."/>
            <person name="Otte J."/>
            <person name="Skaloud P."/>
            <person name="Haon M."/>
            <person name="Grisel S."/>
            <person name="Petersen M."/>
            <person name="Berrin J.G."/>
            <person name="Delaux P.M."/>
            <person name="Dal Grande F."/>
            <person name="Keller J."/>
        </authorList>
    </citation>
    <scope>NUCLEOTIDE SEQUENCE [LARGE SCALE GENOMIC DNA]</scope>
    <source>
        <strain evidence="10 11">SAG 245.80</strain>
    </source>
</reference>
<keyword evidence="6" id="KW-0119">Carbohydrate metabolism</keyword>
<protein>
    <recommendedName>
        <fullName evidence="3">cellulase</fullName>
        <ecNumber evidence="3">3.2.1.4</ecNumber>
    </recommendedName>
</protein>
<evidence type="ECO:0000256" key="1">
    <source>
        <dbReference type="ARBA" id="ARBA00000966"/>
    </source>
</evidence>
<dbReference type="EC" id="3.2.1.4" evidence="3"/>
<evidence type="ECO:0000256" key="5">
    <source>
        <dbReference type="ARBA" id="ARBA00023001"/>
    </source>
</evidence>
<dbReference type="GO" id="GO:0030245">
    <property type="term" value="P:cellulose catabolic process"/>
    <property type="evidence" value="ECO:0007669"/>
    <property type="project" value="UniProtKB-KW"/>
</dbReference>
<evidence type="ECO:0000256" key="3">
    <source>
        <dbReference type="ARBA" id="ARBA00012601"/>
    </source>
</evidence>
<dbReference type="InterPro" id="IPR012341">
    <property type="entry name" value="6hp_glycosidase-like_sf"/>
</dbReference>
<gene>
    <name evidence="10" type="ORF">WJX81_001643</name>
</gene>
<dbReference type="SUPFAM" id="SSF48208">
    <property type="entry name" value="Six-hairpin glycosidases"/>
    <property type="match status" value="1"/>
</dbReference>
<sequence length="447" mass="46975">MADSLFGDSALGALAALLGTAGGVSMSQPSTASIQDASSNKTVLAAGAEDAFVGNYTASAADIAACLPLSIKFYDAQRSGRVPSADAHVAWRKDSGLYDEVQGGFYDAGDYVKFNWPQAWSISMLSWVALMYPAGLKATGSYDALMSNIRWGADFLLASAALAPASLVAAVGDADKDHQFWDVAPLQVDILTRTSRTAINVHLRGPGGLFWQTDISPWFSNRAGLSAGLTSLMYIDMFSPDASTAKFLSTFAQSQLDYVLGNNPNYVSYVPACGVPDHASALHHRYSTNFPNNPPTNGIVLEGAMVGGPNFEQFSLPTPSWDPGHCSWATAPIPPANQAPSDNWSNARCEYQRNEVSLDANAMLIVMYPNNTQAGYVDAGNGQAWGWDSFSVSAGTAQGSIMQALASGAKTSTLGAILASSGQSLAPSKVALNGVPCVPLIVVPARH</sequence>
<feature type="domain" description="Glycoside hydrolase family 9" evidence="9">
    <location>
        <begin position="202"/>
        <end position="366"/>
    </location>
</feature>
<dbReference type="Gene3D" id="1.50.10.10">
    <property type="match status" value="2"/>
</dbReference>
<dbReference type="InterPro" id="IPR001701">
    <property type="entry name" value="Glyco_hydro_9"/>
</dbReference>
<evidence type="ECO:0000256" key="2">
    <source>
        <dbReference type="ARBA" id="ARBA00007072"/>
    </source>
</evidence>
<dbReference type="GO" id="GO:0008810">
    <property type="term" value="F:cellulase activity"/>
    <property type="evidence" value="ECO:0007669"/>
    <property type="project" value="UniProtKB-EC"/>
</dbReference>
<dbReference type="Proteomes" id="UP001445335">
    <property type="component" value="Unassembled WGS sequence"/>
</dbReference>
<comment type="caution">
    <text evidence="10">The sequence shown here is derived from an EMBL/GenBank/DDBJ whole genome shotgun (WGS) entry which is preliminary data.</text>
</comment>
<evidence type="ECO:0000313" key="11">
    <source>
        <dbReference type="Proteomes" id="UP001445335"/>
    </source>
</evidence>
<evidence type="ECO:0000313" key="10">
    <source>
        <dbReference type="EMBL" id="KAK9822989.1"/>
    </source>
</evidence>
<evidence type="ECO:0000256" key="7">
    <source>
        <dbReference type="ARBA" id="ARBA00023295"/>
    </source>
</evidence>
<dbReference type="PANTHER" id="PTHR22298">
    <property type="entry name" value="ENDO-1,4-BETA-GLUCANASE"/>
    <property type="match status" value="1"/>
</dbReference>
<name>A0AAW1QNK8_9CHLO</name>
<comment type="similarity">
    <text evidence="2">Belongs to the glycosyl hydrolase 9 (cellulase E) family.</text>
</comment>